<reference evidence="3" key="1">
    <citation type="submission" date="2022-11" db="EMBL/GenBank/DDBJ databases">
        <title>Minimal conservation of predation-associated metabolite biosynthetic gene clusters underscores biosynthetic potential of Myxococcota including descriptions for ten novel species: Archangium lansinium sp. nov., Myxococcus landrumus sp. nov., Nannocystis bai.</title>
        <authorList>
            <person name="Ahearne A."/>
            <person name="Stevens C."/>
            <person name="Dowd S."/>
        </authorList>
    </citation>
    <scope>NUCLEOTIDE SEQUENCE</scope>
    <source>
        <strain evidence="3">Fl3</strain>
    </source>
</reference>
<gene>
    <name evidence="3" type="ORF">O0S08_06165</name>
</gene>
<evidence type="ECO:0000313" key="4">
    <source>
        <dbReference type="Proteomes" id="UP001164459"/>
    </source>
</evidence>
<keyword evidence="2" id="KW-0732">Signal</keyword>
<organism evidence="3 4">
    <name type="scientific">Nannocystis punicea</name>
    <dbReference type="NCBI Taxonomy" id="2995304"/>
    <lineage>
        <taxon>Bacteria</taxon>
        <taxon>Pseudomonadati</taxon>
        <taxon>Myxococcota</taxon>
        <taxon>Polyangia</taxon>
        <taxon>Nannocystales</taxon>
        <taxon>Nannocystaceae</taxon>
        <taxon>Nannocystis</taxon>
    </lineage>
</organism>
<protein>
    <submittedName>
        <fullName evidence="3">Uncharacterized protein</fullName>
    </submittedName>
</protein>
<name>A0ABY7H8Y1_9BACT</name>
<dbReference type="RefSeq" id="WP_269038073.1">
    <property type="nucleotide sequence ID" value="NZ_CP114040.1"/>
</dbReference>
<feature type="compositionally biased region" description="Low complexity" evidence="1">
    <location>
        <begin position="30"/>
        <end position="59"/>
    </location>
</feature>
<evidence type="ECO:0000313" key="3">
    <source>
        <dbReference type="EMBL" id="WAS95729.1"/>
    </source>
</evidence>
<feature type="signal peptide" evidence="2">
    <location>
        <begin position="1"/>
        <end position="31"/>
    </location>
</feature>
<feature type="chain" id="PRO_5047273442" evidence="2">
    <location>
        <begin position="32"/>
        <end position="244"/>
    </location>
</feature>
<feature type="region of interest" description="Disordered" evidence="1">
    <location>
        <begin position="30"/>
        <end position="85"/>
    </location>
</feature>
<sequence length="244" mass="24410">MSTPRDHRPPSPRLLAALGLALVLACGEAGGSDTSAASETSSAQTTAGDASSEATSDGPTTGGTSAGSTTGTDDPGTDSSTAATTGEPRTCAALCQRTHDCDVPVSLEQCNSECEAADAALRACLVACDQPVCDDLLMCTTACAHQGDPNAPPYASCEGSSATCQPGVVVCIASAHDGLEFSVCAPYCGDDDPCPLPASGTATPVCDLDNQPSVCSLDCSQGQQCPEDMVCDLQGTGFCMWPIG</sequence>
<keyword evidence="4" id="KW-1185">Reference proteome</keyword>
<proteinExistence type="predicted"/>
<evidence type="ECO:0000256" key="2">
    <source>
        <dbReference type="SAM" id="SignalP"/>
    </source>
</evidence>
<dbReference type="EMBL" id="CP114040">
    <property type="protein sequence ID" value="WAS95729.1"/>
    <property type="molecule type" value="Genomic_DNA"/>
</dbReference>
<dbReference type="PROSITE" id="PS51257">
    <property type="entry name" value="PROKAR_LIPOPROTEIN"/>
    <property type="match status" value="1"/>
</dbReference>
<evidence type="ECO:0000256" key="1">
    <source>
        <dbReference type="SAM" id="MobiDB-lite"/>
    </source>
</evidence>
<accession>A0ABY7H8Y1</accession>
<dbReference type="Proteomes" id="UP001164459">
    <property type="component" value="Chromosome"/>
</dbReference>
<feature type="compositionally biased region" description="Low complexity" evidence="1">
    <location>
        <begin position="66"/>
        <end position="85"/>
    </location>
</feature>